<dbReference type="InterPro" id="IPR051455">
    <property type="entry name" value="Bact_solute-bind_prot3"/>
</dbReference>
<evidence type="ECO:0000256" key="2">
    <source>
        <dbReference type="ARBA" id="ARBA00022448"/>
    </source>
</evidence>
<keyword evidence="2" id="KW-0813">Transport</keyword>
<dbReference type="AlphaFoldDB" id="A0A4Q9HRB7"/>
<keyword evidence="7" id="KW-1185">Reference proteome</keyword>
<dbReference type="GO" id="GO:0030288">
    <property type="term" value="C:outer membrane-bounded periplasmic space"/>
    <property type="evidence" value="ECO:0007669"/>
    <property type="project" value="TreeGrafter"/>
</dbReference>
<dbReference type="SUPFAM" id="SSF53850">
    <property type="entry name" value="Periplasmic binding protein-like II"/>
    <property type="match status" value="1"/>
</dbReference>
<dbReference type="PANTHER" id="PTHR30085:SF6">
    <property type="entry name" value="ABC TRANSPORTER GLUTAMINE-BINDING PROTEIN GLNH"/>
    <property type="match status" value="1"/>
</dbReference>
<protein>
    <submittedName>
        <fullName evidence="6">Transporter substrate-binding domain-containing protein</fullName>
    </submittedName>
</protein>
<sequence>MKPTAEDRQEHPARPAHPERSAHQEHPAHPARAPRPSRPPRRRPLHRILLAPVVLTAAALTATACGSSEPASLFADGRVSVGAKNDQPGTGVVHKYKFSGFDISVTQQILGEVGVEPDFGIVPSEDRTAVLTDKKKDLVAATFSITTDRMKELDFAGPYAATFQGVMVRTKGNRVHRYEDLFGKRVCTWPGTTSKITLDKQGDQRIAVNEREDAASCISALRNKEADAVSTDQMILYGITQENPDFEVIPGITLGSANQYGIAMAKGHRKDCLRLRDALRKYVTSNSWSHDFSTSLPSIPKADTTWETDYKPRVETIDALSCRDEPKT</sequence>
<feature type="compositionally biased region" description="Basic and acidic residues" evidence="4">
    <location>
        <begin position="1"/>
        <end position="28"/>
    </location>
</feature>
<dbReference type="PANTHER" id="PTHR30085">
    <property type="entry name" value="AMINO ACID ABC TRANSPORTER PERMEASE"/>
    <property type="match status" value="1"/>
</dbReference>
<name>A0A4Q9HRB7_STRKA</name>
<accession>A0A4Q9HRB7</accession>
<dbReference type="Proteomes" id="UP000292452">
    <property type="component" value="Unassembled WGS sequence"/>
</dbReference>
<evidence type="ECO:0000313" key="6">
    <source>
        <dbReference type="EMBL" id="TBO57487.1"/>
    </source>
</evidence>
<comment type="caution">
    <text evidence="6">The sequence shown here is derived from an EMBL/GenBank/DDBJ whole genome shotgun (WGS) entry which is preliminary data.</text>
</comment>
<evidence type="ECO:0000313" key="7">
    <source>
        <dbReference type="Proteomes" id="UP000292452"/>
    </source>
</evidence>
<keyword evidence="3" id="KW-0732">Signal</keyword>
<dbReference type="InterPro" id="IPR001638">
    <property type="entry name" value="Solute-binding_3/MltF_N"/>
</dbReference>
<evidence type="ECO:0000256" key="1">
    <source>
        <dbReference type="ARBA" id="ARBA00010333"/>
    </source>
</evidence>
<dbReference type="GO" id="GO:0005576">
    <property type="term" value="C:extracellular region"/>
    <property type="evidence" value="ECO:0007669"/>
    <property type="project" value="TreeGrafter"/>
</dbReference>
<comment type="similarity">
    <text evidence="1">Belongs to the bacterial solute-binding protein 3 family.</text>
</comment>
<evidence type="ECO:0000259" key="5">
    <source>
        <dbReference type="SMART" id="SM00062"/>
    </source>
</evidence>
<reference evidence="6 7" key="1">
    <citation type="submission" date="2019-02" db="EMBL/GenBank/DDBJ databases">
        <title>Draft Genome Sequence of Streptomyces sp. AM-2504, identified by 16S rRNA comparative analysis as a Streptomyces Kasugaensis strain.</title>
        <authorList>
            <person name="Napolioni V."/>
            <person name="Giuliodori A.M."/>
            <person name="Spurio R."/>
            <person name="Fabbretti A."/>
        </authorList>
    </citation>
    <scope>NUCLEOTIDE SEQUENCE [LARGE SCALE GENOMIC DNA]</scope>
    <source>
        <strain evidence="6 7">AM-2504</strain>
    </source>
</reference>
<dbReference type="EMBL" id="SIXH01000220">
    <property type="protein sequence ID" value="TBO57487.1"/>
    <property type="molecule type" value="Genomic_DNA"/>
</dbReference>
<dbReference type="Gene3D" id="3.40.190.10">
    <property type="entry name" value="Periplasmic binding protein-like II"/>
    <property type="match status" value="2"/>
</dbReference>
<evidence type="ECO:0000256" key="3">
    <source>
        <dbReference type="ARBA" id="ARBA00022729"/>
    </source>
</evidence>
<feature type="domain" description="Solute-binding protein family 3/N-terminal" evidence="5">
    <location>
        <begin position="78"/>
        <end position="291"/>
    </location>
</feature>
<organism evidence="6 7">
    <name type="scientific">Streptomyces kasugaensis</name>
    <dbReference type="NCBI Taxonomy" id="1946"/>
    <lineage>
        <taxon>Bacteria</taxon>
        <taxon>Bacillati</taxon>
        <taxon>Actinomycetota</taxon>
        <taxon>Actinomycetes</taxon>
        <taxon>Kitasatosporales</taxon>
        <taxon>Streptomycetaceae</taxon>
        <taxon>Streptomyces</taxon>
    </lineage>
</organism>
<dbReference type="GO" id="GO:0006865">
    <property type="term" value="P:amino acid transport"/>
    <property type="evidence" value="ECO:0007669"/>
    <property type="project" value="TreeGrafter"/>
</dbReference>
<proteinExistence type="inferred from homology"/>
<dbReference type="SMART" id="SM00062">
    <property type="entry name" value="PBPb"/>
    <property type="match status" value="1"/>
</dbReference>
<dbReference type="Pfam" id="PF00497">
    <property type="entry name" value="SBP_bac_3"/>
    <property type="match status" value="1"/>
</dbReference>
<feature type="region of interest" description="Disordered" evidence="4">
    <location>
        <begin position="1"/>
        <end position="42"/>
    </location>
</feature>
<gene>
    <name evidence="6" type="ORF">EYS09_22450</name>
</gene>
<evidence type="ECO:0000256" key="4">
    <source>
        <dbReference type="SAM" id="MobiDB-lite"/>
    </source>
</evidence>